<evidence type="ECO:0000256" key="10">
    <source>
        <dbReference type="ARBA" id="ARBA00047345"/>
    </source>
</evidence>
<comment type="similarity">
    <text evidence="2 11">Belongs to the glycosyltransferase 3 family.</text>
</comment>
<dbReference type="GO" id="GO:0005737">
    <property type="term" value="C:cytoplasm"/>
    <property type="evidence" value="ECO:0007669"/>
    <property type="project" value="TreeGrafter"/>
</dbReference>
<evidence type="ECO:0000256" key="2">
    <source>
        <dbReference type="ARBA" id="ARBA00010686"/>
    </source>
</evidence>
<evidence type="ECO:0000256" key="7">
    <source>
        <dbReference type="ARBA" id="ARBA00023056"/>
    </source>
</evidence>
<keyword evidence="7 11" id="KW-0320">Glycogen biosynthesis</keyword>
<dbReference type="PANTHER" id="PTHR10176">
    <property type="entry name" value="GLYCOGEN SYNTHASE"/>
    <property type="match status" value="1"/>
</dbReference>
<keyword evidence="5 11" id="KW-0328">Glycosyltransferase</keyword>
<feature type="compositionally biased region" description="Low complexity" evidence="12">
    <location>
        <begin position="396"/>
        <end position="419"/>
    </location>
</feature>
<dbReference type="AlphaFoldDB" id="M7AG34"/>
<dbReference type="InterPro" id="IPR008631">
    <property type="entry name" value="Glycogen_synth"/>
</dbReference>
<feature type="compositionally biased region" description="Acidic residues" evidence="12">
    <location>
        <begin position="352"/>
        <end position="365"/>
    </location>
</feature>
<reference evidence="14" key="1">
    <citation type="journal article" date="2013" name="Nat. Genet.">
        <title>The draft genomes of soft-shell turtle and green sea turtle yield insights into the development and evolution of the turtle-specific body plan.</title>
        <authorList>
            <person name="Wang Z."/>
            <person name="Pascual-Anaya J."/>
            <person name="Zadissa A."/>
            <person name="Li W."/>
            <person name="Niimura Y."/>
            <person name="Huang Z."/>
            <person name="Li C."/>
            <person name="White S."/>
            <person name="Xiong Z."/>
            <person name="Fang D."/>
            <person name="Wang B."/>
            <person name="Ming Y."/>
            <person name="Chen Y."/>
            <person name="Zheng Y."/>
            <person name="Kuraku S."/>
            <person name="Pignatelli M."/>
            <person name="Herrero J."/>
            <person name="Beal K."/>
            <person name="Nozawa M."/>
            <person name="Li Q."/>
            <person name="Wang J."/>
            <person name="Zhang H."/>
            <person name="Yu L."/>
            <person name="Shigenobu S."/>
            <person name="Wang J."/>
            <person name="Liu J."/>
            <person name="Flicek P."/>
            <person name="Searle S."/>
            <person name="Wang J."/>
            <person name="Kuratani S."/>
            <person name="Yin Y."/>
            <person name="Aken B."/>
            <person name="Zhang G."/>
            <person name="Irie N."/>
        </authorList>
    </citation>
    <scope>NUCLEOTIDE SEQUENCE [LARGE SCALE GENOMIC DNA]</scope>
</reference>
<name>M7AG34_CHEMY</name>
<evidence type="ECO:0000256" key="1">
    <source>
        <dbReference type="ARBA" id="ARBA00004964"/>
    </source>
</evidence>
<dbReference type="GO" id="GO:0004373">
    <property type="term" value="F:alpha-1,4-glucan glucosyltransferase (UDP-glucose donor) activity"/>
    <property type="evidence" value="ECO:0007669"/>
    <property type="project" value="UniProtKB-EC"/>
</dbReference>
<dbReference type="UniPathway" id="UPA00164"/>
<evidence type="ECO:0000256" key="11">
    <source>
        <dbReference type="RuleBase" id="RU363104"/>
    </source>
</evidence>
<dbReference type="Proteomes" id="UP000031443">
    <property type="component" value="Unassembled WGS sequence"/>
</dbReference>
<dbReference type="EMBL" id="KB608099">
    <property type="protein sequence ID" value="EMP23821.1"/>
    <property type="molecule type" value="Genomic_DNA"/>
</dbReference>
<evidence type="ECO:0000256" key="4">
    <source>
        <dbReference type="ARBA" id="ARBA00022553"/>
    </source>
</evidence>
<comment type="function">
    <text evidence="8">Glycogen synthase participates in the glycogen biosynthetic process along with glycogenin and glycogen branching enzyme. Extends the primer composed of a few glucose units formed by glycogenin by adding new glucose units to it. In this context, glycogen synthase transfers the glycosyl residue from UDP-Glc to the non-reducing end of alpha-1,4-glucan.</text>
</comment>
<comment type="function">
    <text evidence="11">Transfers the glycosyl residue from UDP-Glc to the non-reducing end of alpha-1,4-glucan.</text>
</comment>
<evidence type="ECO:0000256" key="12">
    <source>
        <dbReference type="SAM" id="MobiDB-lite"/>
    </source>
</evidence>
<keyword evidence="3" id="KW-0021">Allosteric enzyme</keyword>
<evidence type="ECO:0000256" key="3">
    <source>
        <dbReference type="ARBA" id="ARBA00022533"/>
    </source>
</evidence>
<feature type="region of interest" description="Disordered" evidence="12">
    <location>
        <begin position="317"/>
        <end position="425"/>
    </location>
</feature>
<keyword evidence="4" id="KW-0597">Phosphoprotein</keyword>
<evidence type="ECO:0000256" key="5">
    <source>
        <dbReference type="ARBA" id="ARBA00022676"/>
    </source>
</evidence>
<keyword evidence="14" id="KW-1185">Reference proteome</keyword>
<comment type="pathway">
    <text evidence="1 11">Glycan biosynthesis; glycogen biosynthesis.</text>
</comment>
<sequence>MLGGCWEVATTTWPQSHFWFNVDKEAGDRQIYHRYCMERAAVHCTHVFTTVSQITAVEAEHLLKRKPELGIEPKGPGSQPPRSNSLDPAPLLLEFPSAPPSGCWDTANAVKEKFGKKLYESLLVGNPPDMNKMLDKEDFTMMKRAIFATQRHSFPPVCTHNMLDDSTDPVLNTIRRLGLFNSGADRVKVIFHPEFLSSTSPLLPVDYEEFLNALSWGFPASLPTSPVGCFMEEHIADPSAYGIYILDRRFRALDDSCTQLTSFLYSFCQQSRRQRIIQRNRTERLSDLLDWKYLGRYYMSARHMALAKAFPDNFTYEPPEETAAQGFRYPRPASVPPSPSLSRHSSPHHSETEEDDERYDEEEEAEKDRRNIKPPAMTGPIPDWRKPPKKGCSEASTSSNASTPTMPSSPSDLSSPTSSINEERN</sequence>
<organism evidence="13 14">
    <name type="scientific">Chelonia mydas</name>
    <name type="common">Green sea-turtle</name>
    <name type="synonym">Chelonia agassizi</name>
    <dbReference type="NCBI Taxonomy" id="8469"/>
    <lineage>
        <taxon>Eukaryota</taxon>
        <taxon>Metazoa</taxon>
        <taxon>Chordata</taxon>
        <taxon>Craniata</taxon>
        <taxon>Vertebrata</taxon>
        <taxon>Euteleostomi</taxon>
        <taxon>Archelosauria</taxon>
        <taxon>Testudinata</taxon>
        <taxon>Testudines</taxon>
        <taxon>Cryptodira</taxon>
        <taxon>Durocryptodira</taxon>
        <taxon>Americhelydia</taxon>
        <taxon>Chelonioidea</taxon>
        <taxon>Cheloniidae</taxon>
        <taxon>Chelonia</taxon>
    </lineage>
</organism>
<comment type="subunit">
    <text evidence="9">Part of the GYS1-GYG1 complex, a heterooctamer composed of a tetramer of GYS1 and 2 dimers of GYG1, where each GYS1 protomer binds to one GYG1 subunit (via GYG1 C-terminus); the GYS1 tetramer may dissociate from GYG1 dimers to continue glycogen polymerization on its own.</text>
</comment>
<protein>
    <recommendedName>
        <fullName evidence="11">Glycogen [starch] synthase</fullName>
        <ecNumber evidence="11">2.4.1.11</ecNumber>
    </recommendedName>
</protein>
<dbReference type="GO" id="GO:0005978">
    <property type="term" value="P:glycogen biosynthetic process"/>
    <property type="evidence" value="ECO:0007669"/>
    <property type="project" value="UniProtKB-UniPathway"/>
</dbReference>
<dbReference type="Pfam" id="PF05693">
    <property type="entry name" value="Glycogen_syn"/>
    <property type="match status" value="3"/>
</dbReference>
<dbReference type="EC" id="2.4.1.11" evidence="11"/>
<dbReference type="PANTHER" id="PTHR10176:SF2">
    <property type="entry name" value="GLYCOGEN [STARCH] SYNTHASE, MUSCLE"/>
    <property type="match status" value="1"/>
</dbReference>
<accession>M7AG34</accession>
<evidence type="ECO:0000313" key="14">
    <source>
        <dbReference type="Proteomes" id="UP000031443"/>
    </source>
</evidence>
<comment type="catalytic activity">
    <reaction evidence="10">
        <text>[(1-&gt;4)-alpha-D-glucosyl](n) + UDP-alpha-D-glucose = [(1-&gt;4)-alpha-D-glucosyl](n+1) + UDP + H(+)</text>
        <dbReference type="Rhea" id="RHEA:18549"/>
        <dbReference type="Rhea" id="RHEA-COMP:9584"/>
        <dbReference type="Rhea" id="RHEA-COMP:9587"/>
        <dbReference type="ChEBI" id="CHEBI:15378"/>
        <dbReference type="ChEBI" id="CHEBI:15444"/>
        <dbReference type="ChEBI" id="CHEBI:58223"/>
        <dbReference type="ChEBI" id="CHEBI:58885"/>
        <dbReference type="EC" id="2.4.1.11"/>
    </reaction>
    <physiologicalReaction direction="left-to-right" evidence="10">
        <dbReference type="Rhea" id="RHEA:18550"/>
    </physiologicalReaction>
</comment>
<proteinExistence type="inferred from homology"/>
<feature type="region of interest" description="Disordered" evidence="12">
    <location>
        <begin position="67"/>
        <end position="91"/>
    </location>
</feature>
<evidence type="ECO:0000256" key="6">
    <source>
        <dbReference type="ARBA" id="ARBA00022679"/>
    </source>
</evidence>
<dbReference type="STRING" id="8469.M7AG34"/>
<evidence type="ECO:0000256" key="9">
    <source>
        <dbReference type="ARBA" id="ARBA00044021"/>
    </source>
</evidence>
<keyword evidence="6 11" id="KW-0808">Transferase</keyword>
<dbReference type="Gene3D" id="3.40.50.2000">
    <property type="entry name" value="Glycogen Phosphorylase B"/>
    <property type="match status" value="2"/>
</dbReference>
<evidence type="ECO:0000256" key="8">
    <source>
        <dbReference type="ARBA" id="ARBA00043883"/>
    </source>
</evidence>
<gene>
    <name evidence="13" type="ORF">UY3_19118</name>
</gene>
<evidence type="ECO:0000313" key="13">
    <source>
        <dbReference type="EMBL" id="EMP23821.1"/>
    </source>
</evidence>